<reference evidence="2 3" key="1">
    <citation type="submission" date="2023-06" db="EMBL/GenBank/DDBJ databases">
        <title>Campylobacter magnum sp. nov., isolated from cecal contents of domestic pigs (Sus scrofa domesticus).</title>
        <authorList>
            <person name="Papic B."/>
            <person name="Gruntar I."/>
        </authorList>
    </citation>
    <scope>NUCLEOTIDE SEQUENCE [LARGE SCALE GENOMIC DNA]</scope>
    <source>
        <strain evidence="3">34484-21</strain>
    </source>
</reference>
<gene>
    <name evidence="2" type="ORF">Q2362_03435</name>
</gene>
<evidence type="ECO:0000259" key="1">
    <source>
        <dbReference type="Pfam" id="PF01863"/>
    </source>
</evidence>
<feature type="domain" description="YgjP-like metallopeptidase" evidence="1">
    <location>
        <begin position="16"/>
        <end position="201"/>
    </location>
</feature>
<sequence length="204" mass="23613">MKFYEFEIKESKKAVKYLRLKVGQSGEISLSIPLRTKENHILEFLEKNLEWLRKTSAKIKAKNSAKNENQVEFLGLSYELIIDKKASGVSIELFSIKAASKADFRRFCDEKAKELLNASIARFAPLIARPINHISFKHMRTRWGSCNKAKGYINLSLDLITKKKEFIEYVVLHELAHLVHANHSKDFYTLISKHMPDYKARIKG</sequence>
<dbReference type="EC" id="3.4.-.-" evidence="2"/>
<dbReference type="EMBL" id="JAULJQ010000003">
    <property type="protein sequence ID" value="MDO2409152.1"/>
    <property type="molecule type" value="Genomic_DNA"/>
</dbReference>
<dbReference type="InterPro" id="IPR053136">
    <property type="entry name" value="UTP_pyrophosphatase-like"/>
</dbReference>
<keyword evidence="2" id="KW-0645">Protease</keyword>
<dbReference type="PANTHER" id="PTHR30399">
    <property type="entry name" value="UNCHARACTERIZED PROTEIN YGJP"/>
    <property type="match status" value="1"/>
</dbReference>
<accession>A0ABT8TBB4</accession>
<evidence type="ECO:0000313" key="3">
    <source>
        <dbReference type="Proteomes" id="UP001171111"/>
    </source>
</evidence>
<evidence type="ECO:0000313" key="2">
    <source>
        <dbReference type="EMBL" id="MDO2409152.1"/>
    </source>
</evidence>
<keyword evidence="2" id="KW-0378">Hydrolase</keyword>
<name>A0ABT8TBB4_9BACT</name>
<dbReference type="GO" id="GO:0008237">
    <property type="term" value="F:metallopeptidase activity"/>
    <property type="evidence" value="ECO:0007669"/>
    <property type="project" value="UniProtKB-KW"/>
</dbReference>
<comment type="caution">
    <text evidence="2">The sequence shown here is derived from an EMBL/GenBank/DDBJ whole genome shotgun (WGS) entry which is preliminary data.</text>
</comment>
<keyword evidence="3" id="KW-1185">Reference proteome</keyword>
<protein>
    <submittedName>
        <fullName evidence="2">SprT family zinc-dependent metalloprotease</fullName>
        <ecNumber evidence="2">3.4.-.-</ecNumber>
    </submittedName>
</protein>
<dbReference type="RefSeq" id="WP_302243990.1">
    <property type="nucleotide sequence ID" value="NZ_JAULJQ010000003.1"/>
</dbReference>
<organism evidence="2 3">
    <name type="scientific">Campylobacter magnus</name>
    <dbReference type="NCBI Taxonomy" id="3026462"/>
    <lineage>
        <taxon>Bacteria</taxon>
        <taxon>Pseudomonadati</taxon>
        <taxon>Campylobacterota</taxon>
        <taxon>Epsilonproteobacteria</taxon>
        <taxon>Campylobacterales</taxon>
        <taxon>Campylobacteraceae</taxon>
        <taxon>Campylobacter</taxon>
    </lineage>
</organism>
<proteinExistence type="predicted"/>
<dbReference type="InterPro" id="IPR002725">
    <property type="entry name" value="YgjP-like_metallopeptidase"/>
</dbReference>
<dbReference type="CDD" id="cd07344">
    <property type="entry name" value="M48_yhfN_like"/>
    <property type="match status" value="1"/>
</dbReference>
<dbReference type="PANTHER" id="PTHR30399:SF1">
    <property type="entry name" value="UTP PYROPHOSPHATASE"/>
    <property type="match status" value="1"/>
</dbReference>
<dbReference type="Pfam" id="PF01863">
    <property type="entry name" value="YgjP-like"/>
    <property type="match status" value="1"/>
</dbReference>
<dbReference type="Gene3D" id="3.30.2010.10">
    <property type="entry name" value="Metalloproteases ('zincins'), catalytic domain"/>
    <property type="match status" value="1"/>
</dbReference>
<keyword evidence="2" id="KW-0482">Metalloprotease</keyword>
<dbReference type="Proteomes" id="UP001171111">
    <property type="component" value="Unassembled WGS sequence"/>
</dbReference>